<name>A0A7Y0LEA8_9GAMM</name>
<keyword evidence="4" id="KW-1133">Transmembrane helix</keyword>
<dbReference type="AlphaFoldDB" id="A0A7Y0LEA8"/>
<protein>
    <submittedName>
        <fullName evidence="8">Sulfotransferase family protein</fullName>
    </submittedName>
</protein>
<evidence type="ECO:0000256" key="3">
    <source>
        <dbReference type="ARBA" id="ARBA00022692"/>
    </source>
</evidence>
<dbReference type="GO" id="GO:0016051">
    <property type="term" value="P:carbohydrate biosynthetic process"/>
    <property type="evidence" value="ECO:0007669"/>
    <property type="project" value="InterPro"/>
</dbReference>
<evidence type="ECO:0000313" key="9">
    <source>
        <dbReference type="Proteomes" id="UP000568664"/>
    </source>
</evidence>
<evidence type="ECO:0000256" key="2">
    <source>
        <dbReference type="ARBA" id="ARBA00022679"/>
    </source>
</evidence>
<evidence type="ECO:0000256" key="7">
    <source>
        <dbReference type="ARBA" id="ARBA00023180"/>
    </source>
</evidence>
<proteinExistence type="predicted"/>
<keyword evidence="9" id="KW-1185">Reference proteome</keyword>
<dbReference type="SUPFAM" id="SSF52540">
    <property type="entry name" value="P-loop containing nucleoside triphosphate hydrolases"/>
    <property type="match status" value="1"/>
</dbReference>
<keyword evidence="7" id="KW-0325">Glycoprotein</keyword>
<dbReference type="PANTHER" id="PTHR12137:SF54">
    <property type="entry name" value="CARBOHYDRATE SULFOTRANSFERASE"/>
    <property type="match status" value="1"/>
</dbReference>
<evidence type="ECO:0000256" key="1">
    <source>
        <dbReference type="ARBA" id="ARBA00004323"/>
    </source>
</evidence>
<evidence type="ECO:0000256" key="5">
    <source>
        <dbReference type="ARBA" id="ARBA00023034"/>
    </source>
</evidence>
<organism evidence="8 9">
    <name type="scientific">Thalassotalea algicola</name>
    <dbReference type="NCBI Taxonomy" id="2716224"/>
    <lineage>
        <taxon>Bacteria</taxon>
        <taxon>Pseudomonadati</taxon>
        <taxon>Pseudomonadota</taxon>
        <taxon>Gammaproteobacteria</taxon>
        <taxon>Alteromonadales</taxon>
        <taxon>Colwelliaceae</taxon>
        <taxon>Thalassotalea</taxon>
    </lineage>
</organism>
<dbReference type="Gene3D" id="3.40.50.300">
    <property type="entry name" value="P-loop containing nucleotide triphosphate hydrolases"/>
    <property type="match status" value="1"/>
</dbReference>
<dbReference type="InterPro" id="IPR018011">
    <property type="entry name" value="Carb_sulfotrans_8-10"/>
</dbReference>
<gene>
    <name evidence="8" type="ORF">HII17_15460</name>
</gene>
<dbReference type="Pfam" id="PF03567">
    <property type="entry name" value="Sulfotransfer_2"/>
    <property type="match status" value="1"/>
</dbReference>
<comment type="caution">
    <text evidence="8">The sequence shown here is derived from an EMBL/GenBank/DDBJ whole genome shotgun (WGS) entry which is preliminary data.</text>
</comment>
<evidence type="ECO:0000256" key="4">
    <source>
        <dbReference type="ARBA" id="ARBA00022989"/>
    </source>
</evidence>
<dbReference type="Proteomes" id="UP000568664">
    <property type="component" value="Unassembled WGS sequence"/>
</dbReference>
<dbReference type="GO" id="GO:0016020">
    <property type="term" value="C:membrane"/>
    <property type="evidence" value="ECO:0007669"/>
    <property type="project" value="InterPro"/>
</dbReference>
<keyword evidence="5" id="KW-0333">Golgi apparatus</keyword>
<keyword evidence="6" id="KW-0472">Membrane</keyword>
<keyword evidence="3" id="KW-0812">Transmembrane</keyword>
<evidence type="ECO:0000256" key="6">
    <source>
        <dbReference type="ARBA" id="ARBA00023136"/>
    </source>
</evidence>
<dbReference type="InterPro" id="IPR005331">
    <property type="entry name" value="Sulfotransferase"/>
</dbReference>
<accession>A0A7Y0LEA8</accession>
<comment type="subcellular location">
    <subcellularLocation>
        <location evidence="1">Golgi apparatus membrane</location>
        <topology evidence="1">Single-pass type II membrane protein</topology>
    </subcellularLocation>
</comment>
<reference evidence="8 9" key="1">
    <citation type="submission" date="2020-04" db="EMBL/GenBank/DDBJ databases">
        <title>Thalassotalea sp. M1531, isolated from the surface of marine red alga.</title>
        <authorList>
            <person name="Pang L."/>
            <person name="Lu D.-C."/>
        </authorList>
    </citation>
    <scope>NUCLEOTIDE SEQUENCE [LARGE SCALE GENOMIC DNA]</scope>
    <source>
        <strain evidence="8 9">M1531</strain>
    </source>
</reference>
<dbReference type="EMBL" id="JABBXH010000005">
    <property type="protein sequence ID" value="NMP32955.1"/>
    <property type="molecule type" value="Genomic_DNA"/>
</dbReference>
<sequence>MISTFDNCLYIHIPKTAGQSIESVFLERAGLSWEQREAMLLKPNSTPELGPPRLAHLTTQEYLDYGYLTKDELSKLFKFTIVRNPWDRLVSEYRYKQHKFAFKDFLFNHFPEEGVDDYKEHNGIYRHVMPQYQFIYDNNDNLMVDFVGKFENLKEDFASITQTLCGQPLDLPHKNKTQDGSLAHVLKKKLFPKKSKKSQPSPSYKEFYDDESKEFIGELYKKDIALFDYTF</sequence>
<dbReference type="RefSeq" id="WP_169076273.1">
    <property type="nucleotide sequence ID" value="NZ_JABBXH010000005.1"/>
</dbReference>
<evidence type="ECO:0000313" key="8">
    <source>
        <dbReference type="EMBL" id="NMP32955.1"/>
    </source>
</evidence>
<dbReference type="InterPro" id="IPR027417">
    <property type="entry name" value="P-loop_NTPase"/>
</dbReference>
<dbReference type="GO" id="GO:0008146">
    <property type="term" value="F:sulfotransferase activity"/>
    <property type="evidence" value="ECO:0007669"/>
    <property type="project" value="InterPro"/>
</dbReference>
<dbReference type="PANTHER" id="PTHR12137">
    <property type="entry name" value="CARBOHYDRATE SULFOTRANSFERASE"/>
    <property type="match status" value="1"/>
</dbReference>
<keyword evidence="2 8" id="KW-0808">Transferase</keyword>